<dbReference type="AlphaFoldDB" id="A0A644YSE0"/>
<reference evidence="2" key="1">
    <citation type="submission" date="2019-08" db="EMBL/GenBank/DDBJ databases">
        <authorList>
            <person name="Kucharzyk K."/>
            <person name="Murdoch R.W."/>
            <person name="Higgins S."/>
            <person name="Loffler F."/>
        </authorList>
    </citation>
    <scope>NUCLEOTIDE SEQUENCE</scope>
</reference>
<protein>
    <submittedName>
        <fullName evidence="2">Uncharacterized protein</fullName>
    </submittedName>
</protein>
<gene>
    <name evidence="2" type="ORF">SDC9_77331</name>
</gene>
<evidence type="ECO:0000313" key="2">
    <source>
        <dbReference type="EMBL" id="MPM30781.1"/>
    </source>
</evidence>
<keyword evidence="1" id="KW-0175">Coiled coil</keyword>
<name>A0A644YSE0_9ZZZZ</name>
<sequence>MVDILNKIINEGRLILNNITIGIRDVIREFDITKNKIEFTNDLNIFLNISAFNESRGEYYDIIKSNFNDYMGKWEIDINNKFLILSKYIKCRKLPYKIAKDEGFEMIKSEKFIISMLVELYAMNIIMDNENISKQEISKFIQSELELNDLKIPAKDIILNDLDYYFKDKKLMSLCRENIIKNGKALKNALEKTVKEFERRKKIKINLETKIINNEIENKENVIISEGHNELIIKENLKLKQEIEKLKKEIDITNNIINEHMDKEIHLQNEISKLQKDNIDLLNHGKSQYEKALVDLVKNMNDDTNGNLLDRLYCYCKGDKEQNLMFIATNFFNVFRQMGISPRETIKLGSSVSIEEYSFYNYRLNKDISDIKLCEGKVIYPSWFYNSTEILKPYVNVKGE</sequence>
<dbReference type="EMBL" id="VSSQ01005887">
    <property type="protein sequence ID" value="MPM30781.1"/>
    <property type="molecule type" value="Genomic_DNA"/>
</dbReference>
<proteinExistence type="predicted"/>
<accession>A0A644YSE0</accession>
<feature type="coiled-coil region" evidence="1">
    <location>
        <begin position="229"/>
        <end position="277"/>
    </location>
</feature>
<organism evidence="2">
    <name type="scientific">bioreactor metagenome</name>
    <dbReference type="NCBI Taxonomy" id="1076179"/>
    <lineage>
        <taxon>unclassified sequences</taxon>
        <taxon>metagenomes</taxon>
        <taxon>ecological metagenomes</taxon>
    </lineage>
</organism>
<evidence type="ECO:0000256" key="1">
    <source>
        <dbReference type="SAM" id="Coils"/>
    </source>
</evidence>
<comment type="caution">
    <text evidence="2">The sequence shown here is derived from an EMBL/GenBank/DDBJ whole genome shotgun (WGS) entry which is preliminary data.</text>
</comment>